<evidence type="ECO:0000313" key="2">
    <source>
        <dbReference type="Proteomes" id="UP000178894"/>
    </source>
</evidence>
<sequence>MFNKLIALAVGVFFYADLTFANENPEKKLREAFKKIQSLFERQASEREWSLSLAKISRDLLGPKGADSVALPNVPYVCGCGGLGIWSTRTTVRGDVTKVQAWIIRVDLEGRKWLSFWQFEFVFRNGGWYLYNYS</sequence>
<dbReference type="Proteomes" id="UP000178894">
    <property type="component" value="Unassembled WGS sequence"/>
</dbReference>
<protein>
    <submittedName>
        <fullName evidence="1">Uncharacterized protein</fullName>
    </submittedName>
</protein>
<evidence type="ECO:0000313" key="1">
    <source>
        <dbReference type="EMBL" id="OGF93857.1"/>
    </source>
</evidence>
<dbReference type="EMBL" id="MFIQ01000002">
    <property type="protein sequence ID" value="OGF93857.1"/>
    <property type="molecule type" value="Genomic_DNA"/>
</dbReference>
<organism evidence="1 2">
    <name type="scientific">Candidatus Giovannonibacteria bacterium RIFCSPLOWO2_12_FULL_44_15</name>
    <dbReference type="NCBI Taxonomy" id="1798364"/>
    <lineage>
        <taxon>Bacteria</taxon>
        <taxon>Candidatus Giovannoniibacteriota</taxon>
    </lineage>
</organism>
<comment type="caution">
    <text evidence="1">The sequence shown here is derived from an EMBL/GenBank/DDBJ whole genome shotgun (WGS) entry which is preliminary data.</text>
</comment>
<proteinExistence type="predicted"/>
<gene>
    <name evidence="1" type="ORF">A3G54_03805</name>
</gene>
<dbReference type="STRING" id="1798364.A3G54_03805"/>
<accession>A0A1F5Y0Y5</accession>
<dbReference type="AlphaFoldDB" id="A0A1F5Y0Y5"/>
<reference evidence="1 2" key="1">
    <citation type="journal article" date="2016" name="Nat. Commun.">
        <title>Thousands of microbial genomes shed light on interconnected biogeochemical processes in an aquifer system.</title>
        <authorList>
            <person name="Anantharaman K."/>
            <person name="Brown C.T."/>
            <person name="Hug L.A."/>
            <person name="Sharon I."/>
            <person name="Castelle C.J."/>
            <person name="Probst A.J."/>
            <person name="Thomas B.C."/>
            <person name="Singh A."/>
            <person name="Wilkins M.J."/>
            <person name="Karaoz U."/>
            <person name="Brodie E.L."/>
            <person name="Williams K.H."/>
            <person name="Hubbard S.S."/>
            <person name="Banfield J.F."/>
        </authorList>
    </citation>
    <scope>NUCLEOTIDE SEQUENCE [LARGE SCALE GENOMIC DNA]</scope>
</reference>
<name>A0A1F5Y0Y5_9BACT</name>